<dbReference type="NCBIfam" id="TIGR00747">
    <property type="entry name" value="fabH"/>
    <property type="match status" value="1"/>
</dbReference>
<organism evidence="12 13">
    <name type="scientific">Clostridium oceanicum</name>
    <dbReference type="NCBI Taxonomy" id="1543"/>
    <lineage>
        <taxon>Bacteria</taxon>
        <taxon>Bacillati</taxon>
        <taxon>Bacillota</taxon>
        <taxon>Clostridia</taxon>
        <taxon>Eubacteriales</taxon>
        <taxon>Clostridiaceae</taxon>
        <taxon>Clostridium</taxon>
    </lineage>
</organism>
<dbReference type="PANTHER" id="PTHR34069:SF2">
    <property type="entry name" value="BETA-KETOACYL-[ACYL-CARRIER-PROTEIN] SYNTHASE III"/>
    <property type="match status" value="1"/>
</dbReference>
<comment type="caution">
    <text evidence="12">The sequence shown here is derived from an EMBL/GenBank/DDBJ whole genome shotgun (WGS) entry which is preliminary data.</text>
</comment>
<keyword evidence="8 9" id="KW-0012">Acyltransferase</keyword>
<comment type="catalytic activity">
    <reaction evidence="9">
        <text>malonyl-[ACP] + acetyl-CoA + H(+) = 3-oxobutanoyl-[ACP] + CO2 + CoA</text>
        <dbReference type="Rhea" id="RHEA:12080"/>
        <dbReference type="Rhea" id="RHEA-COMP:9623"/>
        <dbReference type="Rhea" id="RHEA-COMP:9625"/>
        <dbReference type="ChEBI" id="CHEBI:15378"/>
        <dbReference type="ChEBI" id="CHEBI:16526"/>
        <dbReference type="ChEBI" id="CHEBI:57287"/>
        <dbReference type="ChEBI" id="CHEBI:57288"/>
        <dbReference type="ChEBI" id="CHEBI:78449"/>
        <dbReference type="ChEBI" id="CHEBI:78450"/>
        <dbReference type="EC" id="2.3.1.180"/>
    </reaction>
</comment>
<evidence type="ECO:0000313" key="13">
    <source>
        <dbReference type="Proteomes" id="UP001501510"/>
    </source>
</evidence>
<proteinExistence type="inferred from homology"/>
<keyword evidence="4 9" id="KW-0808">Transferase</keyword>
<dbReference type="EC" id="2.3.1.180" evidence="9"/>
<sequence length="325" mass="35403">MINIKVTGTGSYLPKNVITNDDLSKVVDTNDEWIKTRTGIKERRISQGEDTITMATNAAKEALKDSNLDSKDIDLIIVATLTPDNFMPSTACSVQNNIGALNAMCFDISAACSGFIYGLEVASSLLKSSNRKRALVIGAETLSKILNWEDRGTCVLFGDGAGACVIEKGDKGIEAFHTHSIGEKGDNLTCGAYDVQNPYVSIKNEVNEKYIKMNGREIFKFAVKSISDTVGELIKKTSWELDDVKYIVPHQANVRVIDYTAKKLNIDNDKFYTNLDKYGNTSAASIAIALDEMNKKKLLNKGDKIILVGFGGGLTYGGAALCWNV</sequence>
<evidence type="ECO:0000313" key="12">
    <source>
        <dbReference type="EMBL" id="GAA0745515.1"/>
    </source>
</evidence>
<feature type="domain" description="Beta-ketoacyl-[acyl-carrier-protein] synthase III C-terminal" evidence="10">
    <location>
        <begin position="235"/>
        <end position="323"/>
    </location>
</feature>
<dbReference type="EMBL" id="BAAACG010000016">
    <property type="protein sequence ID" value="GAA0745515.1"/>
    <property type="molecule type" value="Genomic_DNA"/>
</dbReference>
<dbReference type="CDD" id="cd00830">
    <property type="entry name" value="KAS_III"/>
    <property type="match status" value="1"/>
</dbReference>
<dbReference type="RefSeq" id="WP_343763176.1">
    <property type="nucleotide sequence ID" value="NZ_BAAACG010000016.1"/>
</dbReference>
<keyword evidence="6 9" id="KW-0443">Lipid metabolism</keyword>
<dbReference type="InterPro" id="IPR004655">
    <property type="entry name" value="FabH"/>
</dbReference>
<feature type="domain" description="Beta-ketoacyl-[acyl-carrier-protein] synthase III N-terminal" evidence="11">
    <location>
        <begin position="106"/>
        <end position="180"/>
    </location>
</feature>
<keyword evidence="9" id="KW-0511">Multifunctional enzyme</keyword>
<evidence type="ECO:0000256" key="9">
    <source>
        <dbReference type="HAMAP-Rule" id="MF_01815"/>
    </source>
</evidence>
<keyword evidence="2 9" id="KW-0963">Cytoplasm</keyword>
<comment type="domain">
    <text evidence="9">The last Arg residue of the ACP-binding site is essential for the weak association between ACP/AcpP and FabH.</text>
</comment>
<keyword evidence="13" id="KW-1185">Reference proteome</keyword>
<evidence type="ECO:0000259" key="11">
    <source>
        <dbReference type="Pfam" id="PF08545"/>
    </source>
</evidence>
<evidence type="ECO:0000259" key="10">
    <source>
        <dbReference type="Pfam" id="PF08541"/>
    </source>
</evidence>
<evidence type="ECO:0000256" key="1">
    <source>
        <dbReference type="ARBA" id="ARBA00008642"/>
    </source>
</evidence>
<reference evidence="13" key="1">
    <citation type="journal article" date="2019" name="Int. J. Syst. Evol. Microbiol.">
        <title>The Global Catalogue of Microorganisms (GCM) 10K type strain sequencing project: providing services to taxonomists for standard genome sequencing and annotation.</title>
        <authorList>
            <consortium name="The Broad Institute Genomics Platform"/>
            <consortium name="The Broad Institute Genome Sequencing Center for Infectious Disease"/>
            <person name="Wu L."/>
            <person name="Ma J."/>
        </authorList>
    </citation>
    <scope>NUCLEOTIDE SEQUENCE [LARGE SCALE GENOMIC DNA]</scope>
    <source>
        <strain evidence="13">JCM 1407</strain>
    </source>
</reference>
<comment type="function">
    <text evidence="9">Catalyzes the condensation reaction of fatty acid synthesis by the addition to an acyl acceptor of two carbons from malonyl-ACP. Catalyzes the first condensation reaction which initiates fatty acid synthesis and may therefore play a role in governing the total rate of fatty acid production. Possesses both acetoacetyl-ACP synthase and acetyl transacylase activities. Its substrate specificity determines the biosynthesis of branched-chain and/or straight-chain of fatty acids.</text>
</comment>
<protein>
    <recommendedName>
        <fullName evidence="9">Beta-ketoacyl-[acyl-carrier-protein] synthase III</fullName>
        <shortName evidence="9">Beta-ketoacyl-ACP synthase III</shortName>
        <shortName evidence="9">KAS III</shortName>
        <ecNumber evidence="9">2.3.1.180</ecNumber>
    </recommendedName>
    <alternativeName>
        <fullName evidence="9">3-oxoacyl-[acyl-carrier-protein] synthase 3</fullName>
    </alternativeName>
    <alternativeName>
        <fullName evidence="9">3-oxoacyl-[acyl-carrier-protein] synthase III</fullName>
    </alternativeName>
</protein>
<keyword evidence="5 9" id="KW-0276">Fatty acid metabolism</keyword>
<keyword evidence="3 9" id="KW-0444">Lipid biosynthesis</keyword>
<dbReference type="Gene3D" id="3.40.47.10">
    <property type="match status" value="1"/>
</dbReference>
<dbReference type="PANTHER" id="PTHR34069">
    <property type="entry name" value="3-OXOACYL-[ACYL-CARRIER-PROTEIN] SYNTHASE 3"/>
    <property type="match status" value="1"/>
</dbReference>
<evidence type="ECO:0000256" key="6">
    <source>
        <dbReference type="ARBA" id="ARBA00023098"/>
    </source>
</evidence>
<evidence type="ECO:0000256" key="4">
    <source>
        <dbReference type="ARBA" id="ARBA00022679"/>
    </source>
</evidence>
<feature type="active site" evidence="9">
    <location>
        <position position="280"/>
    </location>
</feature>
<comment type="subunit">
    <text evidence="9">Homodimer.</text>
</comment>
<comment type="similarity">
    <text evidence="1 9">Belongs to the thiolase-like superfamily. FabH family.</text>
</comment>
<evidence type="ECO:0000256" key="5">
    <source>
        <dbReference type="ARBA" id="ARBA00022832"/>
    </source>
</evidence>
<dbReference type="NCBIfam" id="NF006829">
    <property type="entry name" value="PRK09352.1"/>
    <property type="match status" value="1"/>
</dbReference>
<dbReference type="Proteomes" id="UP001501510">
    <property type="component" value="Unassembled WGS sequence"/>
</dbReference>
<dbReference type="Pfam" id="PF08545">
    <property type="entry name" value="ACP_syn_III"/>
    <property type="match status" value="1"/>
</dbReference>
<accession>A0ABP3UZF1</accession>
<comment type="subcellular location">
    <subcellularLocation>
        <location evidence="9">Cytoplasm</location>
    </subcellularLocation>
</comment>
<dbReference type="Pfam" id="PF08541">
    <property type="entry name" value="ACP_syn_III_C"/>
    <property type="match status" value="1"/>
</dbReference>
<keyword evidence="7 9" id="KW-0275">Fatty acid biosynthesis</keyword>
<dbReference type="HAMAP" id="MF_01815">
    <property type="entry name" value="FabH"/>
    <property type="match status" value="1"/>
</dbReference>
<evidence type="ECO:0000256" key="8">
    <source>
        <dbReference type="ARBA" id="ARBA00023315"/>
    </source>
</evidence>
<dbReference type="SUPFAM" id="SSF53901">
    <property type="entry name" value="Thiolase-like"/>
    <property type="match status" value="1"/>
</dbReference>
<dbReference type="InterPro" id="IPR013751">
    <property type="entry name" value="ACP_syn_III_N"/>
</dbReference>
<comment type="pathway">
    <text evidence="9">Lipid metabolism; fatty acid biosynthesis.</text>
</comment>
<feature type="active site" evidence="9">
    <location>
        <position position="112"/>
    </location>
</feature>
<gene>
    <name evidence="9" type="primary">fabH</name>
    <name evidence="12" type="ORF">GCM10008906_31940</name>
</gene>
<feature type="region of interest" description="ACP-binding" evidence="9">
    <location>
        <begin position="251"/>
        <end position="255"/>
    </location>
</feature>
<evidence type="ECO:0000256" key="7">
    <source>
        <dbReference type="ARBA" id="ARBA00023160"/>
    </source>
</evidence>
<feature type="active site" evidence="9">
    <location>
        <position position="250"/>
    </location>
</feature>
<dbReference type="InterPro" id="IPR016039">
    <property type="entry name" value="Thiolase-like"/>
</dbReference>
<name>A0ABP3UZF1_9CLOT</name>
<evidence type="ECO:0000256" key="2">
    <source>
        <dbReference type="ARBA" id="ARBA00022490"/>
    </source>
</evidence>
<evidence type="ECO:0000256" key="3">
    <source>
        <dbReference type="ARBA" id="ARBA00022516"/>
    </source>
</evidence>
<dbReference type="InterPro" id="IPR013747">
    <property type="entry name" value="ACP_syn_III_C"/>
</dbReference>